<dbReference type="SUPFAM" id="SSF81301">
    <property type="entry name" value="Nucleotidyltransferase"/>
    <property type="match status" value="1"/>
</dbReference>
<name>A0A133VLT6_9EURY</name>
<dbReference type="AlphaFoldDB" id="A0A133VLT6"/>
<reference evidence="2 3" key="1">
    <citation type="journal article" date="2016" name="Sci. Rep.">
        <title>Metabolic traits of an uncultured archaeal lineage -MSBL1- from brine pools of the Red Sea.</title>
        <authorList>
            <person name="Mwirichia R."/>
            <person name="Alam I."/>
            <person name="Rashid M."/>
            <person name="Vinu M."/>
            <person name="Ba-Alawi W."/>
            <person name="Anthony Kamau A."/>
            <person name="Kamanda Ngugi D."/>
            <person name="Goker M."/>
            <person name="Klenk H.P."/>
            <person name="Bajic V."/>
            <person name="Stingl U."/>
        </authorList>
    </citation>
    <scope>NUCLEOTIDE SEQUENCE [LARGE SCALE GENOMIC DNA]</scope>
    <source>
        <strain evidence="2">SCGC-AAA382C18</strain>
    </source>
</reference>
<dbReference type="Proteomes" id="UP000070404">
    <property type="component" value="Unassembled WGS sequence"/>
</dbReference>
<dbReference type="GO" id="GO:0016779">
    <property type="term" value="F:nucleotidyltransferase activity"/>
    <property type="evidence" value="ECO:0007669"/>
    <property type="project" value="InterPro"/>
</dbReference>
<keyword evidence="3" id="KW-1185">Reference proteome</keyword>
<accession>A0A133VLT6</accession>
<proteinExistence type="predicted"/>
<evidence type="ECO:0000313" key="3">
    <source>
        <dbReference type="Proteomes" id="UP000070404"/>
    </source>
</evidence>
<dbReference type="Pfam" id="PF01909">
    <property type="entry name" value="NTP_transf_2"/>
    <property type="match status" value="1"/>
</dbReference>
<protein>
    <recommendedName>
        <fullName evidence="1">Polymerase nucleotidyl transferase domain-containing protein</fullName>
    </recommendedName>
</protein>
<organism evidence="2 3">
    <name type="scientific">candidate division MSBL1 archaeon SCGC-AAA382C18</name>
    <dbReference type="NCBI Taxonomy" id="1698281"/>
    <lineage>
        <taxon>Archaea</taxon>
        <taxon>Methanobacteriati</taxon>
        <taxon>Methanobacteriota</taxon>
        <taxon>candidate division MSBL1</taxon>
    </lineage>
</organism>
<evidence type="ECO:0000313" key="2">
    <source>
        <dbReference type="EMBL" id="KXB07426.1"/>
    </source>
</evidence>
<dbReference type="EMBL" id="LHYF01000002">
    <property type="protein sequence ID" value="KXB07426.1"/>
    <property type="molecule type" value="Genomic_DNA"/>
</dbReference>
<dbReference type="InterPro" id="IPR043519">
    <property type="entry name" value="NT_sf"/>
</dbReference>
<dbReference type="PATRIC" id="fig|1698281.3.peg.190"/>
<dbReference type="InterPro" id="IPR002934">
    <property type="entry name" value="Polymerase_NTP_transf_dom"/>
</dbReference>
<gene>
    <name evidence="2" type="ORF">AKJ52_00325</name>
</gene>
<evidence type="ECO:0000259" key="1">
    <source>
        <dbReference type="Pfam" id="PF01909"/>
    </source>
</evidence>
<comment type="caution">
    <text evidence="2">The sequence shown here is derived from an EMBL/GenBank/DDBJ whole genome shotgun (WGS) entry which is preliminary data.</text>
</comment>
<sequence length="348" mass="40275">MRNYRDKDYLESKEGFMFCVVGSVHPEDRLISYLKYIPSEDGKWRGEEKNYKRIMRRYTMSNLKNTIQFLEDYPKYILDSSSLDVKISAVPISEIKTHHKPEEKLEQISEMENPDSLQQKSLDLAHAISEKSKVSLESIGVTGSILLDIHQPFSDIDLVVYGGENSRKVRKAINDLYKEEDNHFDRFDSEEISEWCTEKSSQFPISPEEAKIIYERKWGRGIFKNKMFSIYPIKKDREVSINYGDRIYHSEGLVKIRAIVSDTTESLYIPSIYGLENVDVIEGEETYDIESVGSYEGFYRDIAREGEEIEVYGKLEKVIDKKKGGDFHQVLVGSFEASGEDYIKPVSP</sequence>
<feature type="domain" description="Polymerase nucleotidyl transferase" evidence="1">
    <location>
        <begin position="128"/>
        <end position="213"/>
    </location>
</feature>